<dbReference type="PANTHER" id="PTHR24100">
    <property type="entry name" value="BUTYROPHILIN"/>
    <property type="match status" value="1"/>
</dbReference>
<dbReference type="GO" id="GO:0050863">
    <property type="term" value="P:regulation of T cell activation"/>
    <property type="evidence" value="ECO:0007669"/>
    <property type="project" value="UniProtKB-ARBA"/>
</dbReference>
<dbReference type="FunFam" id="2.60.40.10:FF:000142">
    <property type="entry name" value="V-set domain-containing T-cell activation inhibitor 1"/>
    <property type="match status" value="1"/>
</dbReference>
<dbReference type="Gene3D" id="2.60.40.10">
    <property type="entry name" value="Immunoglobulins"/>
    <property type="match status" value="2"/>
</dbReference>
<evidence type="ECO:0000256" key="7">
    <source>
        <dbReference type="ARBA" id="ARBA00023157"/>
    </source>
</evidence>
<proteinExistence type="inferred from homology"/>
<evidence type="ECO:0000256" key="2">
    <source>
        <dbReference type="ARBA" id="ARBA00007591"/>
    </source>
</evidence>
<dbReference type="AlphaFoldDB" id="A0AAV6HHM6"/>
<comment type="similarity">
    <text evidence="2">Belongs to the immunoglobulin superfamily. BTN/MOG family.</text>
</comment>
<dbReference type="InterPro" id="IPR003599">
    <property type="entry name" value="Ig_sub"/>
</dbReference>
<keyword evidence="9" id="KW-0393">Immunoglobulin domain</keyword>
<comment type="subcellular location">
    <subcellularLocation>
        <location evidence="1">Membrane</location>
        <topology evidence="1">Single-pass type I membrane protein</topology>
    </subcellularLocation>
</comment>
<dbReference type="InterPro" id="IPR003877">
    <property type="entry name" value="SPRY_dom"/>
</dbReference>
<dbReference type="SMART" id="SM00449">
    <property type="entry name" value="SPRY"/>
    <property type="match status" value="1"/>
</dbReference>
<keyword evidence="7" id="KW-1015">Disulfide bond</keyword>
<dbReference type="SMART" id="SM00408">
    <property type="entry name" value="IGc2"/>
    <property type="match status" value="1"/>
</dbReference>
<dbReference type="InterPro" id="IPR050504">
    <property type="entry name" value="IgSF_BTN/MOG"/>
</dbReference>
<evidence type="ECO:0000256" key="6">
    <source>
        <dbReference type="ARBA" id="ARBA00023136"/>
    </source>
</evidence>
<dbReference type="InterPro" id="IPR007110">
    <property type="entry name" value="Ig-like_dom"/>
</dbReference>
<feature type="domain" description="B30.2/SPRY" evidence="12">
    <location>
        <begin position="349"/>
        <end position="541"/>
    </location>
</feature>
<dbReference type="GO" id="GO:0009897">
    <property type="term" value="C:external side of plasma membrane"/>
    <property type="evidence" value="ECO:0007669"/>
    <property type="project" value="TreeGrafter"/>
</dbReference>
<dbReference type="InterPro" id="IPR053896">
    <property type="entry name" value="BTN3A2-like_Ig-C"/>
</dbReference>
<dbReference type="Pfam" id="PF07686">
    <property type="entry name" value="V-set"/>
    <property type="match status" value="1"/>
</dbReference>
<dbReference type="SUPFAM" id="SSF49899">
    <property type="entry name" value="Concanavalin A-like lectins/glucanases"/>
    <property type="match status" value="1"/>
</dbReference>
<dbReference type="GO" id="GO:0001817">
    <property type="term" value="P:regulation of cytokine production"/>
    <property type="evidence" value="ECO:0007669"/>
    <property type="project" value="TreeGrafter"/>
</dbReference>
<dbReference type="GO" id="GO:0050852">
    <property type="term" value="P:T cell receptor signaling pathway"/>
    <property type="evidence" value="ECO:0007669"/>
    <property type="project" value="TreeGrafter"/>
</dbReference>
<dbReference type="Pfam" id="PF00622">
    <property type="entry name" value="SPRY"/>
    <property type="match status" value="1"/>
</dbReference>
<dbReference type="InterPro" id="IPR036179">
    <property type="entry name" value="Ig-like_dom_sf"/>
</dbReference>
<reference evidence="14 15" key="1">
    <citation type="submission" date="2020-10" db="EMBL/GenBank/DDBJ databases">
        <title>Chromosome-scale genome assembly of the Allis shad, Alosa alosa.</title>
        <authorList>
            <person name="Margot Z."/>
            <person name="Christophe K."/>
            <person name="Cabau C."/>
            <person name="Louis A."/>
            <person name="Berthelot C."/>
            <person name="Parey E."/>
            <person name="Roest Crollius H."/>
            <person name="Montfort J."/>
            <person name="Robinson-Rechavi M."/>
            <person name="Bucao C."/>
            <person name="Bouchez O."/>
            <person name="Gislard M."/>
            <person name="Lluch J."/>
            <person name="Milhes M."/>
            <person name="Lampietro C."/>
            <person name="Lopez Roques C."/>
            <person name="Donnadieu C."/>
            <person name="Braasch I."/>
            <person name="Desvignes T."/>
            <person name="Postlethwait J."/>
            <person name="Bobe J."/>
            <person name="Guiguen Y."/>
        </authorList>
    </citation>
    <scope>NUCLEOTIDE SEQUENCE [LARGE SCALE GENOMIC DNA]</scope>
    <source>
        <strain evidence="14">M-15738</strain>
        <tissue evidence="14">Blood</tissue>
    </source>
</reference>
<feature type="signal peptide" evidence="11">
    <location>
        <begin position="1"/>
        <end position="23"/>
    </location>
</feature>
<dbReference type="PANTHER" id="PTHR24100:SF149">
    <property type="entry name" value="BG-LIKE ANTIGEN 1-RELATED"/>
    <property type="match status" value="1"/>
</dbReference>
<evidence type="ECO:0000256" key="3">
    <source>
        <dbReference type="ARBA" id="ARBA00022692"/>
    </source>
</evidence>
<dbReference type="SMART" id="SM00409">
    <property type="entry name" value="IG"/>
    <property type="match status" value="1"/>
</dbReference>
<evidence type="ECO:0000256" key="9">
    <source>
        <dbReference type="ARBA" id="ARBA00023319"/>
    </source>
</evidence>
<dbReference type="InterPro" id="IPR013783">
    <property type="entry name" value="Ig-like_fold"/>
</dbReference>
<dbReference type="GO" id="GO:0005102">
    <property type="term" value="F:signaling receptor binding"/>
    <property type="evidence" value="ECO:0007669"/>
    <property type="project" value="TreeGrafter"/>
</dbReference>
<dbReference type="InterPro" id="IPR013320">
    <property type="entry name" value="ConA-like_dom_sf"/>
</dbReference>
<dbReference type="Proteomes" id="UP000823561">
    <property type="component" value="Chromosome 1"/>
</dbReference>
<feature type="compositionally biased region" description="Basic and acidic residues" evidence="10">
    <location>
        <begin position="329"/>
        <end position="348"/>
    </location>
</feature>
<evidence type="ECO:0000256" key="4">
    <source>
        <dbReference type="ARBA" id="ARBA00022729"/>
    </source>
</evidence>
<dbReference type="PROSITE" id="PS50188">
    <property type="entry name" value="B302_SPRY"/>
    <property type="match status" value="1"/>
</dbReference>
<name>A0AAV6HHM6_9TELE</name>
<dbReference type="Gene3D" id="2.60.120.920">
    <property type="match status" value="1"/>
</dbReference>
<evidence type="ECO:0000313" key="15">
    <source>
        <dbReference type="Proteomes" id="UP000823561"/>
    </source>
</evidence>
<evidence type="ECO:0000313" key="14">
    <source>
        <dbReference type="EMBL" id="KAG5285954.1"/>
    </source>
</evidence>
<evidence type="ECO:0000259" key="12">
    <source>
        <dbReference type="PROSITE" id="PS50188"/>
    </source>
</evidence>
<dbReference type="InterPro" id="IPR043136">
    <property type="entry name" value="B30.2/SPRY_sf"/>
</dbReference>
<keyword evidence="5" id="KW-1133">Transmembrane helix</keyword>
<evidence type="ECO:0000256" key="1">
    <source>
        <dbReference type="ARBA" id="ARBA00004479"/>
    </source>
</evidence>
<evidence type="ECO:0000259" key="13">
    <source>
        <dbReference type="PROSITE" id="PS50835"/>
    </source>
</evidence>
<keyword evidence="8" id="KW-0325">Glycoprotein</keyword>
<feature type="chain" id="PRO_5043327703" evidence="11">
    <location>
        <begin position="24"/>
        <end position="541"/>
    </location>
</feature>
<keyword evidence="4 11" id="KW-0732">Signal</keyword>
<dbReference type="EMBL" id="JADWDJ010000001">
    <property type="protein sequence ID" value="KAG5285954.1"/>
    <property type="molecule type" value="Genomic_DNA"/>
</dbReference>
<evidence type="ECO:0000256" key="11">
    <source>
        <dbReference type="SAM" id="SignalP"/>
    </source>
</evidence>
<feature type="compositionally biased region" description="Polar residues" evidence="10">
    <location>
        <begin position="310"/>
        <end position="321"/>
    </location>
</feature>
<dbReference type="Pfam" id="PF22705">
    <property type="entry name" value="C2-set_3"/>
    <property type="match status" value="1"/>
</dbReference>
<keyword evidence="15" id="KW-1185">Reference proteome</keyword>
<sequence>MVGCILRDMLLPRLCLMLVVLHAEETVASVSFSILVPGEKILASPGDTITLPCSVSPPFHPSEVRWYRPDKYDTPILLYKKLQVEEQEAADTQYTGRASLFGALEEGNASLKLDNLSASDSGEYVCYIQHDSWYERGRVLTEVRVLGSVPLISITDRGNGQVNVTCVSEGWSPQPTFTWRNRKGIEIKKGLNKVHSKDDQGLTTVSSWMLVSPSDSDGLFCSVGLPDQEMMESRVALHLSREQTCTPTGAWKDVVIAILALCLLGVGIYHLHKKGFIKWLLSQKNSNREEATDEEIVKFGQEEQMEHRANSNSCTEPTNSKELSEGTTEEIHSEKPPEKPKGEDKETNTEVDVSQTPEWDEAKQHKVLKLIVDEKTVPPSLTVKGKGATVYCPQPEKIHGHDNYFPHVLCTGPLSSGRHYWEVEMKKPDKQSWYVGVCSTTAAKLTPRVPITPENGFWVLHYEKGTGLFANTKPPLLVPTVKQLCKLGVYLNSSKKGIHTMSFFNAENGWPLCSFKYFKESGGLTPVLSPGLRDKYPLTVC</sequence>
<accession>A0AAV6HHM6</accession>
<evidence type="ECO:0000256" key="10">
    <source>
        <dbReference type="SAM" id="MobiDB-lite"/>
    </source>
</evidence>
<feature type="region of interest" description="Disordered" evidence="10">
    <location>
        <begin position="302"/>
        <end position="358"/>
    </location>
</feature>
<evidence type="ECO:0000256" key="5">
    <source>
        <dbReference type="ARBA" id="ARBA00022989"/>
    </source>
</evidence>
<dbReference type="SMART" id="SM00406">
    <property type="entry name" value="IGv"/>
    <property type="match status" value="1"/>
</dbReference>
<keyword evidence="3" id="KW-0812">Transmembrane</keyword>
<feature type="domain" description="Ig-like" evidence="13">
    <location>
        <begin position="150"/>
        <end position="238"/>
    </location>
</feature>
<gene>
    <name evidence="14" type="ORF">AALO_G00009370</name>
</gene>
<feature type="domain" description="Ig-like" evidence="13">
    <location>
        <begin position="12"/>
        <end position="141"/>
    </location>
</feature>
<dbReference type="SUPFAM" id="SSF48726">
    <property type="entry name" value="Immunoglobulin"/>
    <property type="match status" value="2"/>
</dbReference>
<evidence type="ECO:0000256" key="8">
    <source>
        <dbReference type="ARBA" id="ARBA00023180"/>
    </source>
</evidence>
<protein>
    <submittedName>
        <fullName evidence="14">Uncharacterized protein</fullName>
    </submittedName>
</protein>
<dbReference type="PROSITE" id="PS50835">
    <property type="entry name" value="IG_LIKE"/>
    <property type="match status" value="2"/>
</dbReference>
<dbReference type="InterPro" id="IPR001870">
    <property type="entry name" value="B30.2/SPRY"/>
</dbReference>
<dbReference type="InterPro" id="IPR003598">
    <property type="entry name" value="Ig_sub2"/>
</dbReference>
<dbReference type="GO" id="GO:1903037">
    <property type="term" value="P:regulation of leukocyte cell-cell adhesion"/>
    <property type="evidence" value="ECO:0007669"/>
    <property type="project" value="UniProtKB-ARBA"/>
</dbReference>
<comment type="caution">
    <text evidence="14">The sequence shown here is derived from an EMBL/GenBank/DDBJ whole genome shotgun (WGS) entry which is preliminary data.</text>
</comment>
<keyword evidence="6" id="KW-0472">Membrane</keyword>
<dbReference type="InterPro" id="IPR013106">
    <property type="entry name" value="Ig_V-set"/>
</dbReference>
<organism evidence="14 15">
    <name type="scientific">Alosa alosa</name>
    <name type="common">allis shad</name>
    <dbReference type="NCBI Taxonomy" id="278164"/>
    <lineage>
        <taxon>Eukaryota</taxon>
        <taxon>Metazoa</taxon>
        <taxon>Chordata</taxon>
        <taxon>Craniata</taxon>
        <taxon>Vertebrata</taxon>
        <taxon>Euteleostomi</taxon>
        <taxon>Actinopterygii</taxon>
        <taxon>Neopterygii</taxon>
        <taxon>Teleostei</taxon>
        <taxon>Clupei</taxon>
        <taxon>Clupeiformes</taxon>
        <taxon>Clupeoidei</taxon>
        <taxon>Clupeidae</taxon>
        <taxon>Alosa</taxon>
    </lineage>
</organism>